<dbReference type="RefSeq" id="XP_007926991.1">
    <property type="nucleotide sequence ID" value="XM_007928800.1"/>
</dbReference>
<dbReference type="GeneID" id="19339339"/>
<gene>
    <name evidence="2" type="ORF">MYCFIDRAFT_40328</name>
</gene>
<dbReference type="Proteomes" id="UP000016932">
    <property type="component" value="Unassembled WGS sequence"/>
</dbReference>
<feature type="non-terminal residue" evidence="2">
    <location>
        <position position="1"/>
    </location>
</feature>
<dbReference type="eggNOG" id="ENOG502RKCT">
    <property type="taxonomic scope" value="Eukaryota"/>
</dbReference>
<dbReference type="AlphaFoldDB" id="M3AD95"/>
<accession>M3AD95</accession>
<evidence type="ECO:0000313" key="3">
    <source>
        <dbReference type="Proteomes" id="UP000016932"/>
    </source>
</evidence>
<dbReference type="PANTHER" id="PTHR33365:SF14">
    <property type="entry name" value="TAT PATHWAY SIGNAL SEQUENCE"/>
    <property type="match status" value="1"/>
</dbReference>
<dbReference type="InterPro" id="IPR021765">
    <property type="entry name" value="UstYa-like"/>
</dbReference>
<dbReference type="KEGG" id="pfj:MYCFIDRAFT_40328"/>
<proteinExistence type="inferred from homology"/>
<dbReference type="HOGENOM" id="CLU_042941_6_0_1"/>
<protein>
    <submittedName>
        <fullName evidence="2">Uncharacterized protein</fullName>
    </submittedName>
</protein>
<dbReference type="Pfam" id="PF11807">
    <property type="entry name" value="UstYa"/>
    <property type="match status" value="1"/>
</dbReference>
<evidence type="ECO:0000256" key="1">
    <source>
        <dbReference type="ARBA" id="ARBA00035112"/>
    </source>
</evidence>
<organism evidence="2 3">
    <name type="scientific">Pseudocercospora fijiensis (strain CIRAD86)</name>
    <name type="common">Black leaf streak disease fungus</name>
    <name type="synonym">Mycosphaerella fijiensis</name>
    <dbReference type="NCBI Taxonomy" id="383855"/>
    <lineage>
        <taxon>Eukaryota</taxon>
        <taxon>Fungi</taxon>
        <taxon>Dikarya</taxon>
        <taxon>Ascomycota</taxon>
        <taxon>Pezizomycotina</taxon>
        <taxon>Dothideomycetes</taxon>
        <taxon>Dothideomycetidae</taxon>
        <taxon>Mycosphaerellales</taxon>
        <taxon>Mycosphaerellaceae</taxon>
        <taxon>Pseudocercospora</taxon>
    </lineage>
</organism>
<keyword evidence="3" id="KW-1185">Reference proteome</keyword>
<dbReference type="EMBL" id="KB446559">
    <property type="protein sequence ID" value="EME82521.1"/>
    <property type="molecule type" value="Genomic_DNA"/>
</dbReference>
<name>M3AD95_PSEFD</name>
<reference evidence="2 3" key="1">
    <citation type="journal article" date="2012" name="PLoS Pathog.">
        <title>Diverse lifestyles and strategies of plant pathogenesis encoded in the genomes of eighteen Dothideomycetes fungi.</title>
        <authorList>
            <person name="Ohm R.A."/>
            <person name="Feau N."/>
            <person name="Henrissat B."/>
            <person name="Schoch C.L."/>
            <person name="Horwitz B.A."/>
            <person name="Barry K.W."/>
            <person name="Condon B.J."/>
            <person name="Copeland A.C."/>
            <person name="Dhillon B."/>
            <person name="Glaser F."/>
            <person name="Hesse C.N."/>
            <person name="Kosti I."/>
            <person name="LaButti K."/>
            <person name="Lindquist E.A."/>
            <person name="Lucas S."/>
            <person name="Salamov A.A."/>
            <person name="Bradshaw R.E."/>
            <person name="Ciuffetti L."/>
            <person name="Hamelin R.C."/>
            <person name="Kema G.H.J."/>
            <person name="Lawrence C."/>
            <person name="Scott J.A."/>
            <person name="Spatafora J.W."/>
            <person name="Turgeon B.G."/>
            <person name="de Wit P.J.G.M."/>
            <person name="Zhong S."/>
            <person name="Goodwin S.B."/>
            <person name="Grigoriev I.V."/>
        </authorList>
    </citation>
    <scope>NUCLEOTIDE SEQUENCE [LARGE SCALE GENOMIC DNA]</scope>
    <source>
        <strain evidence="2 3">CIRAD86</strain>
    </source>
</reference>
<sequence length="210" mass="24461">LDAITWNTHPSLWRAEPSDEGDKLWTQNWDSHPMLIPLQDLKNLNQDLDYVARWLDDESMGMVGSQAHHLLHCIDVLRKAVWTDHYWPKGNLNPGHRTHQTHCVDLLRQDVMCRAPMDVYPLIWMEGESQPTPNFNISMQCSDWDGMWAWWRERQMSDADVDRVWVKPWDVKQWPAPDGLAEENLALKEICSRPNVTCSVGGEEVDFSSE</sequence>
<dbReference type="PANTHER" id="PTHR33365">
    <property type="entry name" value="YALI0B05434P"/>
    <property type="match status" value="1"/>
</dbReference>
<dbReference type="GO" id="GO:0043386">
    <property type="term" value="P:mycotoxin biosynthetic process"/>
    <property type="evidence" value="ECO:0007669"/>
    <property type="project" value="InterPro"/>
</dbReference>
<comment type="similarity">
    <text evidence="1">Belongs to the ustYa family.</text>
</comment>
<dbReference type="VEuPathDB" id="FungiDB:MYCFIDRAFT_40328"/>
<dbReference type="OrthoDB" id="3687641at2759"/>
<evidence type="ECO:0000313" key="2">
    <source>
        <dbReference type="EMBL" id="EME82521.1"/>
    </source>
</evidence>
<dbReference type="STRING" id="383855.M3AD95"/>